<dbReference type="SUPFAM" id="SSF140566">
    <property type="entry name" value="FlgN-like"/>
    <property type="match status" value="1"/>
</dbReference>
<gene>
    <name evidence="4" type="ORF">BEI_3704</name>
</gene>
<evidence type="ECO:0000256" key="3">
    <source>
        <dbReference type="ARBA" id="ARBA00022795"/>
    </source>
</evidence>
<proteinExistence type="inferred from homology"/>
<accession>A0A291PCW6</accession>
<protein>
    <recommendedName>
        <fullName evidence="6">Flagellar biosynthesis protein FlgN</fullName>
    </recommendedName>
</protein>
<dbReference type="AlphaFoldDB" id="A0A291PCW6"/>
<dbReference type="RefSeq" id="WP_097790853.1">
    <property type="nucleotide sequence ID" value="NZ_BAAADT010000020.1"/>
</dbReference>
<dbReference type="InterPro" id="IPR007809">
    <property type="entry name" value="FlgN-like"/>
</dbReference>
<dbReference type="Pfam" id="PF05130">
    <property type="entry name" value="FlgN"/>
    <property type="match status" value="1"/>
</dbReference>
<dbReference type="KEGG" id="hbe:BEI_3704"/>
<dbReference type="OrthoDB" id="6238586at2"/>
<evidence type="ECO:0000313" key="5">
    <source>
        <dbReference type="Proteomes" id="UP000219993"/>
    </source>
</evidence>
<evidence type="ECO:0000256" key="2">
    <source>
        <dbReference type="ARBA" id="ARBA00007703"/>
    </source>
</evidence>
<keyword evidence="5" id="KW-1185">Reference proteome</keyword>
<dbReference type="Proteomes" id="UP000219993">
    <property type="component" value="Chromosome"/>
</dbReference>
<sequence length="149" mass="16703">MSLERLLKEQVGRLNELRCLLEEEQGLLVAGEVDGKRLQTIAEEKTRLQTELESTETLRARVQGRLGYAEGPEGAGKAAEDAGCLVHWETLLASAAEISRLNERNGRLLELRMTHNQQMLDYIHRLADPDVYAADGRTGLQPRRLNARA</sequence>
<evidence type="ECO:0000256" key="1">
    <source>
        <dbReference type="ARBA" id="ARBA00002397"/>
    </source>
</evidence>
<organism evidence="4 5">
    <name type="scientific">Halomonas beimenensis</name>
    <dbReference type="NCBI Taxonomy" id="475662"/>
    <lineage>
        <taxon>Bacteria</taxon>
        <taxon>Pseudomonadati</taxon>
        <taxon>Pseudomonadota</taxon>
        <taxon>Gammaproteobacteria</taxon>
        <taxon>Oceanospirillales</taxon>
        <taxon>Halomonadaceae</taxon>
        <taxon>Halomonas</taxon>
    </lineage>
</organism>
<dbReference type="InterPro" id="IPR036679">
    <property type="entry name" value="FlgN-like_sf"/>
</dbReference>
<dbReference type="GO" id="GO:0044780">
    <property type="term" value="P:bacterial-type flagellum assembly"/>
    <property type="evidence" value="ECO:0007669"/>
    <property type="project" value="InterPro"/>
</dbReference>
<comment type="function">
    <text evidence="1">Required for the efficient initiation of filament assembly.</text>
</comment>
<reference evidence="4 5" key="1">
    <citation type="journal article" date="2017" name="Sci. Rep.">
        <title>Revealing the Saline Adaptation Strategies of the Halophilic Bacterium Halomonas beimenensis through High-throughput Omics and Transposon Mutagenesis Approaches.</title>
        <authorList>
            <person name="Chen Y.H."/>
            <person name="Lin S.S."/>
            <person name="Shyu Y.T."/>
        </authorList>
    </citation>
    <scope>NUCLEOTIDE SEQUENCE [LARGE SCALE GENOMIC DNA]</scope>
    <source>
        <strain evidence="4 5">NTU-111</strain>
    </source>
</reference>
<comment type="similarity">
    <text evidence="2">Belongs to the FlgN family.</text>
</comment>
<dbReference type="Gene3D" id="1.20.58.300">
    <property type="entry name" value="FlgN-like"/>
    <property type="match status" value="1"/>
</dbReference>
<name>A0A291PCW6_9GAMM</name>
<keyword evidence="3" id="KW-1005">Bacterial flagellum biogenesis</keyword>
<evidence type="ECO:0000313" key="4">
    <source>
        <dbReference type="EMBL" id="ATJ84691.1"/>
    </source>
</evidence>
<evidence type="ECO:0008006" key="6">
    <source>
        <dbReference type="Google" id="ProtNLM"/>
    </source>
</evidence>
<dbReference type="EMBL" id="CP021435">
    <property type="protein sequence ID" value="ATJ84691.1"/>
    <property type="molecule type" value="Genomic_DNA"/>
</dbReference>